<dbReference type="AlphaFoldDB" id="A0A7J8Y6D4"/>
<dbReference type="SUPFAM" id="SSF49879">
    <property type="entry name" value="SMAD/FHA domain"/>
    <property type="match status" value="1"/>
</dbReference>
<name>A0A7J8Y6D4_GOSAI</name>
<dbReference type="Proteomes" id="UP000593577">
    <property type="component" value="Unassembled WGS sequence"/>
</dbReference>
<dbReference type="Pfam" id="PF00498">
    <property type="entry name" value="FHA"/>
    <property type="match status" value="1"/>
</dbReference>
<dbReference type="InterPro" id="IPR050923">
    <property type="entry name" value="Cell_Proc_Reg/RNA_Proc"/>
</dbReference>
<reference evidence="3 4" key="1">
    <citation type="journal article" date="2019" name="Genome Biol. Evol.">
        <title>Insights into the evolution of the New World diploid cottons (Gossypium, subgenus Houzingenia) based on genome sequencing.</title>
        <authorList>
            <person name="Grover C.E."/>
            <person name="Arick M.A. 2nd"/>
            <person name="Thrash A."/>
            <person name="Conover J.L."/>
            <person name="Sanders W.S."/>
            <person name="Peterson D.G."/>
            <person name="Frelichowski J.E."/>
            <person name="Scheffler J.A."/>
            <person name="Scheffler B.E."/>
            <person name="Wendel J.F."/>
        </authorList>
    </citation>
    <scope>NUCLEOTIDE SEQUENCE [LARGE SCALE GENOMIC DNA]</scope>
    <source>
        <strain evidence="3">185</strain>
        <tissue evidence="3">Leaf</tissue>
    </source>
</reference>
<feature type="compositionally biased region" description="Acidic residues" evidence="1">
    <location>
        <begin position="261"/>
        <end position="270"/>
    </location>
</feature>
<evidence type="ECO:0000313" key="4">
    <source>
        <dbReference type="Proteomes" id="UP000593577"/>
    </source>
</evidence>
<accession>A0A7J8Y6D4</accession>
<proteinExistence type="predicted"/>
<feature type="region of interest" description="Disordered" evidence="1">
    <location>
        <begin position="231"/>
        <end position="270"/>
    </location>
</feature>
<dbReference type="InterPro" id="IPR008984">
    <property type="entry name" value="SMAD_FHA_dom_sf"/>
</dbReference>
<evidence type="ECO:0000259" key="2">
    <source>
        <dbReference type="Pfam" id="PF00498"/>
    </source>
</evidence>
<keyword evidence="4" id="KW-1185">Reference proteome</keyword>
<dbReference type="Gene3D" id="2.60.200.20">
    <property type="match status" value="1"/>
</dbReference>
<feature type="non-terminal residue" evidence="3">
    <location>
        <position position="1"/>
    </location>
</feature>
<sequence length="270" mass="28795">SYNLNSIYVIDLGSAHGTFVANERLTKDTPVELEVGQSLRFAASTRTYILRKNNAALFPRPPPPTEINLPPRPDPSDEEAVVAYNTLINRYGLSKSDLLPKSISLAEGEDSTLPERATKRMRKLKVTFRDQAGGELVEVVGISDGADVETEMGPIGVKEGSLVGKYGSLVQTTVIPKGKDVSSVKEDGVSQKGVTDKLQELLNKVKNTPKGGIYDDLYGESLSEKVGSSSWAYTCDSAPTGDDVGGGASSGKPGTKSASYDDSEDDLFGD</sequence>
<dbReference type="PANTHER" id="PTHR23308">
    <property type="entry name" value="NUCLEAR INHIBITOR OF PROTEIN PHOSPHATASE-1"/>
    <property type="match status" value="1"/>
</dbReference>
<evidence type="ECO:0000256" key="1">
    <source>
        <dbReference type="SAM" id="MobiDB-lite"/>
    </source>
</evidence>
<organism evidence="3 4">
    <name type="scientific">Gossypium aridum</name>
    <name type="common">American cotton</name>
    <name type="synonym">Erioxylum aridum</name>
    <dbReference type="NCBI Taxonomy" id="34290"/>
    <lineage>
        <taxon>Eukaryota</taxon>
        <taxon>Viridiplantae</taxon>
        <taxon>Streptophyta</taxon>
        <taxon>Embryophyta</taxon>
        <taxon>Tracheophyta</taxon>
        <taxon>Spermatophyta</taxon>
        <taxon>Magnoliopsida</taxon>
        <taxon>eudicotyledons</taxon>
        <taxon>Gunneridae</taxon>
        <taxon>Pentapetalae</taxon>
        <taxon>rosids</taxon>
        <taxon>malvids</taxon>
        <taxon>Malvales</taxon>
        <taxon>Malvaceae</taxon>
        <taxon>Malvoideae</taxon>
        <taxon>Gossypium</taxon>
    </lineage>
</organism>
<protein>
    <recommendedName>
        <fullName evidence="2">FHA domain-containing protein</fullName>
    </recommendedName>
</protein>
<dbReference type="EMBL" id="JABFAA010000010">
    <property type="protein sequence ID" value="MBA0695146.1"/>
    <property type="molecule type" value="Genomic_DNA"/>
</dbReference>
<comment type="caution">
    <text evidence="3">The sequence shown here is derived from an EMBL/GenBank/DDBJ whole genome shotgun (WGS) entry which is preliminary data.</text>
</comment>
<feature type="domain" description="FHA" evidence="2">
    <location>
        <begin position="4"/>
        <end position="41"/>
    </location>
</feature>
<gene>
    <name evidence="3" type="ORF">Goari_005378</name>
</gene>
<evidence type="ECO:0000313" key="3">
    <source>
        <dbReference type="EMBL" id="MBA0695146.1"/>
    </source>
</evidence>
<dbReference type="InterPro" id="IPR000253">
    <property type="entry name" value="FHA_dom"/>
</dbReference>